<gene>
    <name evidence="2" type="ORF">HMPREF0058_1507</name>
</gene>
<proteinExistence type="predicted"/>
<accession>C0W6L3</accession>
<evidence type="ECO:0000313" key="3">
    <source>
        <dbReference type="Proteomes" id="UP000004778"/>
    </source>
</evidence>
<sequence>MCVFWPLADKDVISTIKKVVSVAASVLIAVGALGVSSAYFTSQLPAGGWC</sequence>
<comment type="caution">
    <text evidence="2">The sequence shown here is derived from an EMBL/GenBank/DDBJ whole genome shotgun (WGS) entry which is preliminary data.</text>
</comment>
<reference evidence="2 3" key="1">
    <citation type="submission" date="2009-01" db="EMBL/GenBank/DDBJ databases">
        <authorList>
            <person name="Qin X."/>
            <person name="Bachman B."/>
            <person name="Battles P."/>
            <person name="Bell A."/>
            <person name="Bess C."/>
            <person name="Bickham C."/>
            <person name="Chaboub L."/>
            <person name="Chen D."/>
            <person name="Coyle M."/>
            <person name="Deiros D.R."/>
            <person name="Dinh H."/>
            <person name="Forbes L."/>
            <person name="Fowler G."/>
            <person name="Francisco L."/>
            <person name="Fu Q."/>
            <person name="Gubbala S."/>
            <person name="Hale W."/>
            <person name="Han Y."/>
            <person name="Hemphill L."/>
            <person name="Highlander S.K."/>
            <person name="Hirani K."/>
            <person name="Hogues M."/>
            <person name="Jackson L."/>
            <person name="Jakkamsetti A."/>
            <person name="Javaid M."/>
            <person name="Jiang H."/>
            <person name="Korchina V."/>
            <person name="Kovar C."/>
            <person name="Lara F."/>
            <person name="Lee S."/>
            <person name="Mata R."/>
            <person name="Mathew T."/>
            <person name="Moen C."/>
            <person name="Morales K."/>
            <person name="Munidasa M."/>
            <person name="Nazareth L."/>
            <person name="Ngo R."/>
            <person name="Nguyen L."/>
            <person name="Okwuonu G."/>
            <person name="Ongeri F."/>
            <person name="Patil S."/>
            <person name="Petrosino J."/>
            <person name="Pham C."/>
            <person name="Pham P."/>
            <person name="Pu L.-L."/>
            <person name="Puazo M."/>
            <person name="Raj R."/>
            <person name="Reid J."/>
            <person name="Rouhana J."/>
            <person name="Saada N."/>
            <person name="Shang Y."/>
            <person name="Simmons D."/>
            <person name="Thornton R."/>
            <person name="Warren J."/>
            <person name="Weissenberger G."/>
            <person name="Zhang J."/>
            <person name="Zhang L."/>
            <person name="Zhou C."/>
            <person name="Zhu D."/>
            <person name="Muzny D."/>
            <person name="Worley K."/>
            <person name="Gibbs R."/>
        </authorList>
    </citation>
    <scope>NUCLEOTIDE SEQUENCE [LARGE SCALE GENOMIC DNA]</scope>
    <source>
        <strain evidence="2 3">DSM 15434</strain>
    </source>
</reference>
<keyword evidence="1" id="KW-0812">Transmembrane</keyword>
<dbReference type="EMBL" id="ACFH01000109">
    <property type="protein sequence ID" value="EEH65537.1"/>
    <property type="molecule type" value="Genomic_DNA"/>
</dbReference>
<keyword evidence="1" id="KW-1133">Transmembrane helix</keyword>
<keyword evidence="3" id="KW-1185">Reference proteome</keyword>
<keyword evidence="1" id="KW-0472">Membrane</keyword>
<evidence type="ECO:0000256" key="1">
    <source>
        <dbReference type="SAM" id="Phobius"/>
    </source>
</evidence>
<evidence type="ECO:0000313" key="2">
    <source>
        <dbReference type="EMBL" id="EEH65537.1"/>
    </source>
</evidence>
<organism evidence="2 3">
    <name type="scientific">Actinomyces urogenitalis DSM 15434</name>
    <dbReference type="NCBI Taxonomy" id="525246"/>
    <lineage>
        <taxon>Bacteria</taxon>
        <taxon>Bacillati</taxon>
        <taxon>Actinomycetota</taxon>
        <taxon>Actinomycetes</taxon>
        <taxon>Actinomycetales</taxon>
        <taxon>Actinomycetaceae</taxon>
        <taxon>Actinomyces</taxon>
    </lineage>
</organism>
<dbReference type="Proteomes" id="UP000004778">
    <property type="component" value="Unassembled WGS sequence"/>
</dbReference>
<name>C0W6L3_9ACTO</name>
<feature type="transmembrane region" description="Helical" evidence="1">
    <location>
        <begin position="19"/>
        <end position="40"/>
    </location>
</feature>
<dbReference type="AlphaFoldDB" id="C0W6L3"/>
<protein>
    <submittedName>
        <fullName evidence="2">Uncharacterized protein</fullName>
    </submittedName>
</protein>
<dbReference type="HOGENOM" id="CLU_3113698_0_0_11"/>